<dbReference type="Proteomes" id="UP000605986">
    <property type="component" value="Unassembled WGS sequence"/>
</dbReference>
<reference evidence="2" key="1">
    <citation type="submission" date="2020-01" db="EMBL/GenBank/DDBJ databases">
        <title>Identification and distribution of gene clusters putatively required for synthesis of sphingolipid metabolism inhibitors in phylogenetically diverse species of the filamentous fungus Fusarium.</title>
        <authorList>
            <person name="Kim H.-S."/>
            <person name="Busman M."/>
            <person name="Brown D.W."/>
            <person name="Divon H."/>
            <person name="Uhlig S."/>
            <person name="Proctor R.H."/>
        </authorList>
    </citation>
    <scope>NUCLEOTIDE SEQUENCE</scope>
    <source>
        <strain evidence="2">NRRL 53441</strain>
    </source>
</reference>
<proteinExistence type="predicted"/>
<evidence type="ECO:0000313" key="3">
    <source>
        <dbReference type="Proteomes" id="UP000605986"/>
    </source>
</evidence>
<dbReference type="EMBL" id="JAADJG010000587">
    <property type="protein sequence ID" value="KAF4442718.1"/>
    <property type="molecule type" value="Genomic_DNA"/>
</dbReference>
<evidence type="ECO:0000313" key="2">
    <source>
        <dbReference type="EMBL" id="KAF4442718.1"/>
    </source>
</evidence>
<sequence>MGNNIHEKKLLHFRMTEPFYPAKVKEHKALQLFNGVPLSKDNSSSDSDSDSEKKKKGGKKDDKKGKGKVEEDSLSDSGSDSEKKKSK</sequence>
<dbReference type="AlphaFoldDB" id="A0A8H4K4P7"/>
<feature type="region of interest" description="Disordered" evidence="1">
    <location>
        <begin position="34"/>
        <end position="87"/>
    </location>
</feature>
<name>A0A8H4K4P7_9HYPO</name>
<keyword evidence="3" id="KW-1185">Reference proteome</keyword>
<organism evidence="2 3">
    <name type="scientific">Fusarium austroafricanum</name>
    <dbReference type="NCBI Taxonomy" id="2364996"/>
    <lineage>
        <taxon>Eukaryota</taxon>
        <taxon>Fungi</taxon>
        <taxon>Dikarya</taxon>
        <taxon>Ascomycota</taxon>
        <taxon>Pezizomycotina</taxon>
        <taxon>Sordariomycetes</taxon>
        <taxon>Hypocreomycetidae</taxon>
        <taxon>Hypocreales</taxon>
        <taxon>Nectriaceae</taxon>
        <taxon>Fusarium</taxon>
        <taxon>Fusarium concolor species complex</taxon>
    </lineage>
</organism>
<feature type="compositionally biased region" description="Basic and acidic residues" evidence="1">
    <location>
        <begin position="59"/>
        <end position="71"/>
    </location>
</feature>
<comment type="caution">
    <text evidence="2">The sequence shown here is derived from an EMBL/GenBank/DDBJ whole genome shotgun (WGS) entry which is preliminary data.</text>
</comment>
<accession>A0A8H4K4P7</accession>
<protein>
    <submittedName>
        <fullName evidence="2">Uncharacterized protein</fullName>
    </submittedName>
</protein>
<evidence type="ECO:0000256" key="1">
    <source>
        <dbReference type="SAM" id="MobiDB-lite"/>
    </source>
</evidence>
<gene>
    <name evidence="2" type="ORF">F53441_11659</name>
</gene>